<dbReference type="Gene3D" id="3.40.50.1820">
    <property type="entry name" value="alpha/beta hydrolase"/>
    <property type="match status" value="1"/>
</dbReference>
<dbReference type="OrthoDB" id="9808398at2"/>
<protein>
    <submittedName>
        <fullName evidence="3">Alpha/beta fold hydrolase</fullName>
    </submittedName>
</protein>
<name>A0A4Q9JW18_9BACT</name>
<proteinExistence type="predicted"/>
<dbReference type="GO" id="GO:0016787">
    <property type="term" value="F:hydrolase activity"/>
    <property type="evidence" value="ECO:0007669"/>
    <property type="project" value="UniProtKB-KW"/>
</dbReference>
<dbReference type="PANTHER" id="PTHR43798">
    <property type="entry name" value="MONOACYLGLYCEROL LIPASE"/>
    <property type="match status" value="1"/>
</dbReference>
<keyword evidence="4" id="KW-1185">Reference proteome</keyword>
<dbReference type="SUPFAM" id="SSF53474">
    <property type="entry name" value="alpha/beta-Hydrolases"/>
    <property type="match status" value="1"/>
</dbReference>
<evidence type="ECO:0000313" key="4">
    <source>
        <dbReference type="Proteomes" id="UP000292583"/>
    </source>
</evidence>
<dbReference type="InterPro" id="IPR029058">
    <property type="entry name" value="AB_hydrolase_fold"/>
</dbReference>
<dbReference type="GO" id="GO:0016020">
    <property type="term" value="C:membrane"/>
    <property type="evidence" value="ECO:0007669"/>
    <property type="project" value="TreeGrafter"/>
</dbReference>
<dbReference type="InterPro" id="IPR050266">
    <property type="entry name" value="AB_hydrolase_sf"/>
</dbReference>
<dbReference type="EMBL" id="QPGR01000001">
    <property type="protein sequence ID" value="TBR82407.1"/>
    <property type="molecule type" value="Genomic_DNA"/>
</dbReference>
<dbReference type="PANTHER" id="PTHR43798:SF31">
    <property type="entry name" value="AB HYDROLASE SUPERFAMILY PROTEIN YCLE"/>
    <property type="match status" value="1"/>
</dbReference>
<dbReference type="Pfam" id="PF00561">
    <property type="entry name" value="Abhydrolase_1"/>
    <property type="match status" value="1"/>
</dbReference>
<sequence length="242" mass="27932">MALTSITFKEKKYELSYELINQDKKLKILILHGWGANKELMKQAFEKKLDSFCQIYLDLPGFGKSSIEEALNSYDYALIIKEFLIQKKLDIDIFLGHSFGGKLSTLLCQENQILILLSSAGIVPKKSLKIKTKIYIFKFFKSLGLNSFYKFFASKDVAHMDSLMYETFKKVVDENYEAIFKNQKAKTLIFWGNDDKDTPLKSGELIHSLIKNSKFYPLDGDHFFFLQHSDFIAKKIKGINNA</sequence>
<reference evidence="3 4" key="1">
    <citation type="submission" date="2018-07" db="EMBL/GenBank/DDBJ databases">
        <title>Campylobacter zealandensis sp. nov., isolated from birds and water in New Zealand.</title>
        <authorList>
            <person name="Wilkinson D.A."/>
            <person name="Biggs P.J."/>
            <person name="French N.P."/>
            <person name="Midwinter A.C."/>
        </authorList>
    </citation>
    <scope>NUCLEOTIDE SEQUENCE [LARGE SCALE GENOMIC DNA]</scope>
    <source>
        <strain evidence="3 4">B423b</strain>
    </source>
</reference>
<dbReference type="InterPro" id="IPR000073">
    <property type="entry name" value="AB_hydrolase_1"/>
</dbReference>
<feature type="domain" description="AB hydrolase-1" evidence="2">
    <location>
        <begin position="28"/>
        <end position="112"/>
    </location>
</feature>
<evidence type="ECO:0000313" key="3">
    <source>
        <dbReference type="EMBL" id="TBR82407.1"/>
    </source>
</evidence>
<dbReference type="Proteomes" id="UP000292583">
    <property type="component" value="Unassembled WGS sequence"/>
</dbReference>
<comment type="caution">
    <text evidence="3">The sequence shown here is derived from an EMBL/GenBank/DDBJ whole genome shotgun (WGS) entry which is preliminary data.</text>
</comment>
<evidence type="ECO:0000259" key="2">
    <source>
        <dbReference type="Pfam" id="PF00561"/>
    </source>
</evidence>
<accession>A0A4Q9JW18</accession>
<gene>
    <name evidence="3" type="ORF">DU473_00775</name>
</gene>
<dbReference type="AlphaFoldDB" id="A0A4Q9JW18"/>
<evidence type="ECO:0000256" key="1">
    <source>
        <dbReference type="ARBA" id="ARBA00022801"/>
    </source>
</evidence>
<keyword evidence="1 3" id="KW-0378">Hydrolase</keyword>
<organism evidence="3 4">
    <name type="scientific">Campylobacter novaezeelandiae</name>
    <dbReference type="NCBI Taxonomy" id="2267891"/>
    <lineage>
        <taxon>Bacteria</taxon>
        <taxon>Pseudomonadati</taxon>
        <taxon>Campylobacterota</taxon>
        <taxon>Epsilonproteobacteria</taxon>
        <taxon>Campylobacterales</taxon>
        <taxon>Campylobacteraceae</taxon>
        <taxon>Campylobacter</taxon>
    </lineage>
</organism>
<dbReference type="RefSeq" id="WP_131166136.1">
    <property type="nucleotide sequence ID" value="NZ_CP076657.1"/>
</dbReference>